<gene>
    <name evidence="1" type="ORF">KJK29_17040</name>
</gene>
<sequence length="50" mass="5224">MSENLGTVENIEPVELEMQELEALEAPGFWTGVSVGTAISASVATSITLT</sequence>
<reference evidence="2" key="1">
    <citation type="submission" date="2021-05" db="EMBL/GenBank/DDBJ databases">
        <title>Direct Submission.</title>
        <authorList>
            <person name="Li K."/>
            <person name="Gao J."/>
        </authorList>
    </citation>
    <scope>NUCLEOTIDE SEQUENCE [LARGE SCALE GENOMIC DNA]</scope>
    <source>
        <strain evidence="2">MG62</strain>
    </source>
</reference>
<proteinExistence type="predicted"/>
<evidence type="ECO:0000313" key="2">
    <source>
        <dbReference type="Proteomes" id="UP000679629"/>
    </source>
</evidence>
<dbReference type="Proteomes" id="UP000679629">
    <property type="component" value="Chromosome"/>
</dbReference>
<evidence type="ECO:0000313" key="1">
    <source>
        <dbReference type="EMBL" id="QWB24167.1"/>
    </source>
</evidence>
<protein>
    <recommendedName>
        <fullName evidence="3">Class IIb bacteriocin, lactobin A/cerein 7B family</fullName>
    </recommendedName>
</protein>
<keyword evidence="2" id="KW-1185">Reference proteome</keyword>
<accession>A0ABX8FT36</accession>
<dbReference type="EMBL" id="CP075896">
    <property type="protein sequence ID" value="QWB24167.1"/>
    <property type="molecule type" value="Genomic_DNA"/>
</dbReference>
<organism evidence="1 2">
    <name type="scientific">Streptomyces koelreuteriae</name>
    <dbReference type="NCBI Taxonomy" id="2838015"/>
    <lineage>
        <taxon>Bacteria</taxon>
        <taxon>Bacillati</taxon>
        <taxon>Actinomycetota</taxon>
        <taxon>Actinomycetes</taxon>
        <taxon>Kitasatosporales</taxon>
        <taxon>Streptomycetaceae</taxon>
        <taxon>Streptomyces</taxon>
    </lineage>
</organism>
<evidence type="ECO:0008006" key="3">
    <source>
        <dbReference type="Google" id="ProtNLM"/>
    </source>
</evidence>
<dbReference type="RefSeq" id="WP_215120018.1">
    <property type="nucleotide sequence ID" value="NZ_CBDRKV010000027.1"/>
</dbReference>
<dbReference type="NCBIfam" id="NF041808">
    <property type="entry name" value="daptide_123"/>
    <property type="match status" value="1"/>
</dbReference>
<name>A0ABX8FT36_9ACTN</name>